<protein>
    <recommendedName>
        <fullName evidence="2 10">FAD:protein FMN transferase</fullName>
        <ecNumber evidence="1 10">2.7.1.180</ecNumber>
    </recommendedName>
    <alternativeName>
        <fullName evidence="8 10">Flavin transferase</fullName>
    </alternativeName>
</protein>
<reference evidence="12 13" key="1">
    <citation type="journal article" date="2015" name="Genome Announc.">
        <title>Expanding the biotechnology potential of lactobacilli through comparative genomics of 213 strains and associated genera.</title>
        <authorList>
            <person name="Sun Z."/>
            <person name="Harris H.M."/>
            <person name="McCann A."/>
            <person name="Guo C."/>
            <person name="Argimon S."/>
            <person name="Zhang W."/>
            <person name="Yang X."/>
            <person name="Jeffery I.B."/>
            <person name="Cooney J.C."/>
            <person name="Kagawa T.F."/>
            <person name="Liu W."/>
            <person name="Song Y."/>
            <person name="Salvetti E."/>
            <person name="Wrobel A."/>
            <person name="Rasinkangas P."/>
            <person name="Parkhill J."/>
            <person name="Rea M.C."/>
            <person name="O'Sullivan O."/>
            <person name="Ritari J."/>
            <person name="Douillard F.P."/>
            <person name="Paul Ross R."/>
            <person name="Yang R."/>
            <person name="Briner A.E."/>
            <person name="Felis G.E."/>
            <person name="de Vos W.M."/>
            <person name="Barrangou R."/>
            <person name="Klaenhammer T.R."/>
            <person name="Caufield P.W."/>
            <person name="Cui Y."/>
            <person name="Zhang H."/>
            <person name="O'Toole P.W."/>
        </authorList>
    </citation>
    <scope>NUCLEOTIDE SEQUENCE [LARGE SCALE GENOMIC DNA]</scope>
    <source>
        <strain evidence="12 13">DSM 20253</strain>
    </source>
</reference>
<evidence type="ECO:0000256" key="4">
    <source>
        <dbReference type="ARBA" id="ARBA00022679"/>
    </source>
</evidence>
<keyword evidence="3 10" id="KW-0285">Flavoprotein</keyword>
<comment type="cofactor">
    <cofactor evidence="11">
        <name>Mg(2+)</name>
        <dbReference type="ChEBI" id="CHEBI:18420"/>
    </cofactor>
    <cofactor evidence="11">
        <name>Mn(2+)</name>
        <dbReference type="ChEBI" id="CHEBI:29035"/>
    </cofactor>
    <text evidence="11">Magnesium. Can also use manganese.</text>
</comment>
<evidence type="ECO:0000256" key="2">
    <source>
        <dbReference type="ARBA" id="ARBA00016337"/>
    </source>
</evidence>
<dbReference type="SUPFAM" id="SSF143631">
    <property type="entry name" value="ApbE-like"/>
    <property type="match status" value="1"/>
</dbReference>
<dbReference type="PANTHER" id="PTHR30040">
    <property type="entry name" value="THIAMINE BIOSYNTHESIS LIPOPROTEIN APBE"/>
    <property type="match status" value="1"/>
</dbReference>
<dbReference type="AlphaFoldDB" id="A0A0R2D7A0"/>
<proteinExistence type="inferred from homology"/>
<keyword evidence="7 10" id="KW-0460">Magnesium</keyword>
<evidence type="ECO:0000256" key="3">
    <source>
        <dbReference type="ARBA" id="ARBA00022630"/>
    </source>
</evidence>
<evidence type="ECO:0000256" key="6">
    <source>
        <dbReference type="ARBA" id="ARBA00022827"/>
    </source>
</evidence>
<keyword evidence="13" id="KW-1185">Reference proteome</keyword>
<sequence>MRQAARVVHLMGTVIKLQVVFSQPEPILTELVHRLKIYEHRFSANADDSELMAIAHQAGKHPVKVHPDLYQLIKIGQQQSCLPNSRLNIAIGPLVQTWRIGFSDAKLPQSAEIKAALTKTDPHAIILDDTAQTVYLKKVGMALDLGSLAKGYIADLLITYLKRVGVTSALLNLGGNVYALGPMRQHQDQLWRIGIQDPAQPRGNYKTIVKVQNRSVVTSGIYERQLKVGGKTYHHILDPQTGYPMKTDVASITVISPWSLDGELWTTRLFGQSQAVILAKLRQLPSIEGIVINQDGTMATTWA</sequence>
<organism evidence="12 13">
    <name type="scientific">Loigolactobacillus rennini DSM 20253</name>
    <dbReference type="NCBI Taxonomy" id="1423796"/>
    <lineage>
        <taxon>Bacteria</taxon>
        <taxon>Bacillati</taxon>
        <taxon>Bacillota</taxon>
        <taxon>Bacilli</taxon>
        <taxon>Lactobacillales</taxon>
        <taxon>Lactobacillaceae</taxon>
        <taxon>Loigolactobacillus</taxon>
    </lineage>
</organism>
<keyword evidence="5 10" id="KW-0479">Metal-binding</keyword>
<dbReference type="Proteomes" id="UP000051638">
    <property type="component" value="Unassembled WGS sequence"/>
</dbReference>
<keyword evidence="6 10" id="KW-0274">FAD</keyword>
<keyword evidence="4 10" id="KW-0808">Transferase</keyword>
<dbReference type="InterPro" id="IPR024932">
    <property type="entry name" value="ApbE"/>
</dbReference>
<dbReference type="InterPro" id="IPR003374">
    <property type="entry name" value="ApbE-like_sf"/>
</dbReference>
<dbReference type="RefSeq" id="WP_057873012.1">
    <property type="nucleotide sequence ID" value="NZ_AYYI01000005.1"/>
</dbReference>
<dbReference type="Gene3D" id="3.10.520.10">
    <property type="entry name" value="ApbE-like domains"/>
    <property type="match status" value="1"/>
</dbReference>
<dbReference type="GO" id="GO:0046872">
    <property type="term" value="F:metal ion binding"/>
    <property type="evidence" value="ECO:0007669"/>
    <property type="project" value="UniProtKB-UniRule"/>
</dbReference>
<comment type="caution">
    <text evidence="12">The sequence shown here is derived from an EMBL/GenBank/DDBJ whole genome shotgun (WGS) entry which is preliminary data.</text>
</comment>
<name>A0A0R2D7A0_9LACO</name>
<evidence type="ECO:0000256" key="1">
    <source>
        <dbReference type="ARBA" id="ARBA00011955"/>
    </source>
</evidence>
<evidence type="ECO:0000313" key="13">
    <source>
        <dbReference type="Proteomes" id="UP000051638"/>
    </source>
</evidence>
<feature type="binding site" evidence="11">
    <location>
        <position position="147"/>
    </location>
    <ligand>
        <name>Mg(2+)</name>
        <dbReference type="ChEBI" id="CHEBI:18420"/>
    </ligand>
</feature>
<dbReference type="PIRSF" id="PIRSF006268">
    <property type="entry name" value="ApbE"/>
    <property type="match status" value="1"/>
</dbReference>
<dbReference type="PANTHER" id="PTHR30040:SF2">
    <property type="entry name" value="FAD:PROTEIN FMN TRANSFERASE"/>
    <property type="match status" value="1"/>
</dbReference>
<dbReference type="OrthoDB" id="9778595at2"/>
<comment type="similarity">
    <text evidence="10">Belongs to the ApbE family.</text>
</comment>
<evidence type="ECO:0000256" key="7">
    <source>
        <dbReference type="ARBA" id="ARBA00022842"/>
    </source>
</evidence>
<gene>
    <name evidence="12" type="ORF">FC24_GL001786</name>
</gene>
<evidence type="ECO:0000313" key="12">
    <source>
        <dbReference type="EMBL" id="KRM99950.1"/>
    </source>
</evidence>
<dbReference type="GO" id="GO:0016740">
    <property type="term" value="F:transferase activity"/>
    <property type="evidence" value="ECO:0007669"/>
    <property type="project" value="UniProtKB-UniRule"/>
</dbReference>
<dbReference type="EC" id="2.7.1.180" evidence="1 10"/>
<dbReference type="STRING" id="1423796.FC24_GL001786"/>
<evidence type="ECO:0000256" key="8">
    <source>
        <dbReference type="ARBA" id="ARBA00031306"/>
    </source>
</evidence>
<evidence type="ECO:0000256" key="5">
    <source>
        <dbReference type="ARBA" id="ARBA00022723"/>
    </source>
</evidence>
<evidence type="ECO:0000256" key="10">
    <source>
        <dbReference type="PIRNR" id="PIRNR006268"/>
    </source>
</evidence>
<dbReference type="Pfam" id="PF02424">
    <property type="entry name" value="ApbE"/>
    <property type="match status" value="1"/>
</dbReference>
<dbReference type="EMBL" id="AYYI01000005">
    <property type="protein sequence ID" value="KRM99950.1"/>
    <property type="molecule type" value="Genomic_DNA"/>
</dbReference>
<evidence type="ECO:0000256" key="11">
    <source>
        <dbReference type="PIRSR" id="PIRSR006268-2"/>
    </source>
</evidence>
<dbReference type="PATRIC" id="fig|1423796.3.peg.1814"/>
<evidence type="ECO:0000256" key="9">
    <source>
        <dbReference type="ARBA" id="ARBA00048540"/>
    </source>
</evidence>
<feature type="binding site" evidence="11">
    <location>
        <position position="267"/>
    </location>
    <ligand>
        <name>Mg(2+)</name>
        <dbReference type="ChEBI" id="CHEBI:18420"/>
    </ligand>
</feature>
<accession>A0A0R2D7A0</accession>
<comment type="catalytic activity">
    <reaction evidence="9 10">
        <text>L-threonyl-[protein] + FAD = FMN-L-threonyl-[protein] + AMP + H(+)</text>
        <dbReference type="Rhea" id="RHEA:36847"/>
        <dbReference type="Rhea" id="RHEA-COMP:11060"/>
        <dbReference type="Rhea" id="RHEA-COMP:11061"/>
        <dbReference type="ChEBI" id="CHEBI:15378"/>
        <dbReference type="ChEBI" id="CHEBI:30013"/>
        <dbReference type="ChEBI" id="CHEBI:57692"/>
        <dbReference type="ChEBI" id="CHEBI:74257"/>
        <dbReference type="ChEBI" id="CHEBI:456215"/>
        <dbReference type="EC" id="2.7.1.180"/>
    </reaction>
</comment>